<evidence type="ECO:0000256" key="3">
    <source>
        <dbReference type="ARBA" id="ARBA00023295"/>
    </source>
</evidence>
<dbReference type="InterPro" id="IPR040605">
    <property type="entry name" value="Glyco_hydro2_dom5"/>
</dbReference>
<dbReference type="Proteomes" id="UP000016922">
    <property type="component" value="Unassembled WGS sequence"/>
</dbReference>
<dbReference type="KEGG" id="glz:GLAREA_12497"/>
<dbReference type="Gene3D" id="2.60.40.10">
    <property type="entry name" value="Immunoglobulins"/>
    <property type="match status" value="1"/>
</dbReference>
<dbReference type="GO" id="GO:0016798">
    <property type="term" value="F:hydrolase activity, acting on glycosyl bonds"/>
    <property type="evidence" value="ECO:0007669"/>
    <property type="project" value="UniProtKB-KW"/>
</dbReference>
<dbReference type="AlphaFoldDB" id="S3DI89"/>
<dbReference type="Pfam" id="PF18565">
    <property type="entry name" value="Glyco_hydro2_C5"/>
    <property type="match status" value="1"/>
</dbReference>
<comment type="similarity">
    <text evidence="1">Belongs to the glycosyl hydrolase 2 family.</text>
</comment>
<evidence type="ECO:0000256" key="1">
    <source>
        <dbReference type="ARBA" id="ARBA00007401"/>
    </source>
</evidence>
<sequence>MLARDLAAITYKRRTYSNPFLGEDGQQSGKFSLVSANSSQLYLTCLPETTELRANGQDVAVIPVELTDKSGTRRVLQDREVSVAVTGKRDAGTLAGFGTAEASTYANFTDTTVKSYYGRAMAVVRAGLQEGQLSVTFSAPGCEPVTCVINVT</sequence>
<dbReference type="OrthoDB" id="408532at2759"/>
<protein>
    <submittedName>
        <fullName evidence="5">Beta-galactosidase/beta-glucuronidase</fullName>
    </submittedName>
</protein>
<organism evidence="5 6">
    <name type="scientific">Glarea lozoyensis (strain ATCC 20868 / MF5171)</name>
    <dbReference type="NCBI Taxonomy" id="1116229"/>
    <lineage>
        <taxon>Eukaryota</taxon>
        <taxon>Fungi</taxon>
        <taxon>Dikarya</taxon>
        <taxon>Ascomycota</taxon>
        <taxon>Pezizomycotina</taxon>
        <taxon>Leotiomycetes</taxon>
        <taxon>Helotiales</taxon>
        <taxon>Helotiaceae</taxon>
        <taxon>Glarea</taxon>
    </lineage>
</organism>
<keyword evidence="6" id="KW-1185">Reference proteome</keyword>
<keyword evidence="3" id="KW-0326">Glycosidase</keyword>
<evidence type="ECO:0000259" key="4">
    <source>
        <dbReference type="Pfam" id="PF18565"/>
    </source>
</evidence>
<reference evidence="5 6" key="1">
    <citation type="journal article" date="2013" name="BMC Genomics">
        <title>Genomics-driven discovery of the pneumocandin biosynthetic gene cluster in the fungus Glarea lozoyensis.</title>
        <authorList>
            <person name="Chen L."/>
            <person name="Yue Q."/>
            <person name="Zhang X."/>
            <person name="Xiang M."/>
            <person name="Wang C."/>
            <person name="Li S."/>
            <person name="Che Y."/>
            <person name="Ortiz-Lopez F.J."/>
            <person name="Bills G.F."/>
            <person name="Liu X."/>
            <person name="An Z."/>
        </authorList>
    </citation>
    <scope>NUCLEOTIDE SEQUENCE [LARGE SCALE GENOMIC DNA]</scope>
    <source>
        <strain evidence="6">ATCC 20868 / MF5171</strain>
    </source>
</reference>
<dbReference type="HOGENOM" id="CLU_1722544_0_0_1"/>
<dbReference type="GeneID" id="19471538"/>
<proteinExistence type="inferred from homology"/>
<dbReference type="InterPro" id="IPR013783">
    <property type="entry name" value="Ig-like_fold"/>
</dbReference>
<dbReference type="RefSeq" id="XP_008081470.1">
    <property type="nucleotide sequence ID" value="XM_008083279.1"/>
</dbReference>
<evidence type="ECO:0000313" key="6">
    <source>
        <dbReference type="Proteomes" id="UP000016922"/>
    </source>
</evidence>
<evidence type="ECO:0000313" key="5">
    <source>
        <dbReference type="EMBL" id="EPE31741.1"/>
    </source>
</evidence>
<evidence type="ECO:0000256" key="2">
    <source>
        <dbReference type="ARBA" id="ARBA00022801"/>
    </source>
</evidence>
<keyword evidence="2" id="KW-0378">Hydrolase</keyword>
<dbReference type="EMBL" id="KE145361">
    <property type="protein sequence ID" value="EPE31741.1"/>
    <property type="molecule type" value="Genomic_DNA"/>
</dbReference>
<accession>S3DI89</accession>
<gene>
    <name evidence="5" type="ORF">GLAREA_12497</name>
</gene>
<name>S3DI89_GLAL2</name>
<feature type="domain" description="Glycoside hydrolase family 2" evidence="4">
    <location>
        <begin position="45"/>
        <end position="146"/>
    </location>
</feature>